<name>A0A8S5N630_9CAUD</name>
<protein>
    <submittedName>
        <fullName evidence="1">Uncharacterized protein</fullName>
    </submittedName>
</protein>
<evidence type="ECO:0000313" key="1">
    <source>
        <dbReference type="EMBL" id="DAD89738.1"/>
    </source>
</evidence>
<accession>A0A8S5N630</accession>
<sequence length="155" mass="17429">MIINKRKVIFICDCVKNAPDTLQGGYTTRELQMYRAACDRIAIEIEKLSEELERMPKPEQFRIKTGEADLNEKQEQTMGENIGNGLIKVGVSQEDLEESIAGLRELKPILQQQVMIGNGRDTKQGLKDAAELGKHFDTAIDAMTILLSGFPDYQK</sequence>
<proteinExistence type="predicted"/>
<dbReference type="EMBL" id="BK015068">
    <property type="protein sequence ID" value="DAD89738.1"/>
    <property type="molecule type" value="Genomic_DNA"/>
</dbReference>
<organism evidence="1">
    <name type="scientific">Siphoviridae sp. ctWDo30</name>
    <dbReference type="NCBI Taxonomy" id="2826360"/>
    <lineage>
        <taxon>Viruses</taxon>
        <taxon>Duplodnaviria</taxon>
        <taxon>Heunggongvirae</taxon>
        <taxon>Uroviricota</taxon>
        <taxon>Caudoviricetes</taxon>
    </lineage>
</organism>
<reference evidence="1" key="1">
    <citation type="journal article" date="2021" name="Proc. Natl. Acad. Sci. U.S.A.">
        <title>A Catalog of Tens of Thousands of Viruses from Human Metagenomes Reveals Hidden Associations with Chronic Diseases.</title>
        <authorList>
            <person name="Tisza M.J."/>
            <person name="Buck C.B."/>
        </authorList>
    </citation>
    <scope>NUCLEOTIDE SEQUENCE</scope>
    <source>
        <strain evidence="1">CtWDo30</strain>
    </source>
</reference>